<sequence>MEDGSIYLLAASNEARRDEWISALTNCCISSKCSENSSLTDISSGENLGVLQPCEACRSMVVSTISTGPSLAPHVGANSSTFRGINGIAHGTELDRLVGLTCSLIKNTIEFRIRRGEAIRLWFLSGVVYRSVILVQRTSGLMLAMATAERQ</sequence>
<reference evidence="2 3" key="1">
    <citation type="submission" date="2011-02" db="EMBL/GenBank/DDBJ databases">
        <title>The Genome Sequence of Sphaeroforma arctica JP610.</title>
        <authorList>
            <consortium name="The Broad Institute Genome Sequencing Platform"/>
            <person name="Russ C."/>
            <person name="Cuomo C."/>
            <person name="Young S.K."/>
            <person name="Zeng Q."/>
            <person name="Gargeya S."/>
            <person name="Alvarado L."/>
            <person name="Berlin A."/>
            <person name="Chapman S.B."/>
            <person name="Chen Z."/>
            <person name="Freedman E."/>
            <person name="Gellesch M."/>
            <person name="Goldberg J."/>
            <person name="Griggs A."/>
            <person name="Gujja S."/>
            <person name="Heilman E."/>
            <person name="Heiman D."/>
            <person name="Howarth C."/>
            <person name="Mehta T."/>
            <person name="Neiman D."/>
            <person name="Pearson M."/>
            <person name="Roberts A."/>
            <person name="Saif S."/>
            <person name="Shea T."/>
            <person name="Shenoy N."/>
            <person name="Sisk P."/>
            <person name="Stolte C."/>
            <person name="Sykes S."/>
            <person name="White J."/>
            <person name="Yandava C."/>
            <person name="Burger G."/>
            <person name="Gray M.W."/>
            <person name="Holland P.W.H."/>
            <person name="King N."/>
            <person name="Lang F.B.F."/>
            <person name="Roger A.J."/>
            <person name="Ruiz-Trillo I."/>
            <person name="Haas B."/>
            <person name="Nusbaum C."/>
            <person name="Birren B."/>
        </authorList>
    </citation>
    <scope>NUCLEOTIDE SEQUENCE [LARGE SCALE GENOMIC DNA]</scope>
    <source>
        <strain evidence="2 3">JP610</strain>
    </source>
</reference>
<keyword evidence="3" id="KW-1185">Reference proteome</keyword>
<feature type="domain" description="PH" evidence="1">
    <location>
        <begin position="1"/>
        <end position="29"/>
    </location>
</feature>
<dbReference type="PROSITE" id="PS50003">
    <property type="entry name" value="PH_DOMAIN"/>
    <property type="match status" value="1"/>
</dbReference>
<dbReference type="InterPro" id="IPR001849">
    <property type="entry name" value="PH_domain"/>
</dbReference>
<dbReference type="EMBL" id="KQ244428">
    <property type="protein sequence ID" value="KNC74417.1"/>
    <property type="molecule type" value="Genomic_DNA"/>
</dbReference>
<gene>
    <name evidence="2" type="ORF">SARC_13035</name>
</gene>
<proteinExistence type="predicted"/>
<evidence type="ECO:0000313" key="2">
    <source>
        <dbReference type="EMBL" id="KNC74417.1"/>
    </source>
</evidence>
<dbReference type="Proteomes" id="UP000054560">
    <property type="component" value="Unassembled WGS sequence"/>
</dbReference>
<evidence type="ECO:0000259" key="1">
    <source>
        <dbReference type="PROSITE" id="PS50003"/>
    </source>
</evidence>
<dbReference type="RefSeq" id="XP_014148319.1">
    <property type="nucleotide sequence ID" value="XM_014292844.1"/>
</dbReference>
<dbReference type="GeneID" id="25913539"/>
<evidence type="ECO:0000313" key="3">
    <source>
        <dbReference type="Proteomes" id="UP000054560"/>
    </source>
</evidence>
<protein>
    <recommendedName>
        <fullName evidence="1">PH domain-containing protein</fullName>
    </recommendedName>
</protein>
<name>A0A0L0FCA9_9EUKA</name>
<accession>A0A0L0FCA9</accession>
<organism evidence="2 3">
    <name type="scientific">Sphaeroforma arctica JP610</name>
    <dbReference type="NCBI Taxonomy" id="667725"/>
    <lineage>
        <taxon>Eukaryota</taxon>
        <taxon>Ichthyosporea</taxon>
        <taxon>Ichthyophonida</taxon>
        <taxon>Sphaeroforma</taxon>
    </lineage>
</organism>
<dbReference type="AlphaFoldDB" id="A0A0L0FCA9"/>